<comment type="caution">
    <text evidence="1">The sequence shown here is derived from an EMBL/GenBank/DDBJ whole genome shotgun (WGS) entry which is preliminary data.</text>
</comment>
<dbReference type="InterPro" id="IPR025906">
    <property type="entry name" value="YjfB_motility"/>
</dbReference>
<evidence type="ECO:0000313" key="1">
    <source>
        <dbReference type="EMBL" id="TFE84403.1"/>
    </source>
</evidence>
<name>A0A4Y8PU21_9BACL</name>
<dbReference type="Pfam" id="PF14070">
    <property type="entry name" value="YjfB_motility"/>
    <property type="match status" value="1"/>
</dbReference>
<dbReference type="Proteomes" id="UP000298246">
    <property type="component" value="Unassembled WGS sequence"/>
</dbReference>
<evidence type="ECO:0008006" key="3">
    <source>
        <dbReference type="Google" id="ProtNLM"/>
    </source>
</evidence>
<accession>A0A4Y8PU21</accession>
<proteinExistence type="predicted"/>
<gene>
    <name evidence="1" type="ORF">B5M42_20240</name>
</gene>
<dbReference type="AlphaFoldDB" id="A0A4Y8PU21"/>
<organism evidence="1 2">
    <name type="scientific">Paenibacillus athensensis</name>
    <dbReference type="NCBI Taxonomy" id="1967502"/>
    <lineage>
        <taxon>Bacteria</taxon>
        <taxon>Bacillati</taxon>
        <taxon>Bacillota</taxon>
        <taxon>Bacilli</taxon>
        <taxon>Bacillales</taxon>
        <taxon>Paenibacillaceae</taxon>
        <taxon>Paenibacillus</taxon>
    </lineage>
</organism>
<keyword evidence="2" id="KW-1185">Reference proteome</keyword>
<dbReference type="OrthoDB" id="1924973at2"/>
<protein>
    <recommendedName>
        <fullName evidence="3">Motility protein</fullName>
    </recommendedName>
</protein>
<evidence type="ECO:0000313" key="2">
    <source>
        <dbReference type="Proteomes" id="UP000298246"/>
    </source>
</evidence>
<dbReference type="EMBL" id="MYFO01000035">
    <property type="protein sequence ID" value="TFE84403.1"/>
    <property type="molecule type" value="Genomic_DNA"/>
</dbReference>
<sequence length="74" mass="7578">MEGGIRMSVNAALSAIGSGDALRQAIGIQMLSKVKDTQAGQAGTLLQDFAQAQQQVKAAASATPHLGQSIDVRV</sequence>
<reference evidence="1 2" key="1">
    <citation type="submission" date="2017-03" db="EMBL/GenBank/DDBJ databases">
        <title>Isolation of Levoglucosan Utilizing Bacteria.</title>
        <authorList>
            <person name="Arya A.S."/>
        </authorList>
    </citation>
    <scope>NUCLEOTIDE SEQUENCE [LARGE SCALE GENOMIC DNA]</scope>
    <source>
        <strain evidence="1 2">MEC069</strain>
    </source>
</reference>